<evidence type="ECO:0000313" key="2">
    <source>
        <dbReference type="EMBL" id="CAJ1370990.1"/>
    </source>
</evidence>
<accession>A0AA36HLV6</accession>
<keyword evidence="3" id="KW-1185">Reference proteome</keyword>
<feature type="chain" id="PRO_5041239962" evidence="1">
    <location>
        <begin position="23"/>
        <end position="360"/>
    </location>
</feature>
<evidence type="ECO:0000256" key="1">
    <source>
        <dbReference type="SAM" id="SignalP"/>
    </source>
</evidence>
<reference evidence="2" key="1">
    <citation type="submission" date="2023-08" db="EMBL/GenBank/DDBJ databases">
        <authorList>
            <person name="Chen Y."/>
            <person name="Shah S."/>
            <person name="Dougan E. K."/>
            <person name="Thang M."/>
            <person name="Chan C."/>
        </authorList>
    </citation>
    <scope>NUCLEOTIDE SEQUENCE</scope>
</reference>
<protein>
    <submittedName>
        <fullName evidence="2">Uncharacterized protein</fullName>
    </submittedName>
</protein>
<proteinExistence type="predicted"/>
<comment type="caution">
    <text evidence="2">The sequence shown here is derived from an EMBL/GenBank/DDBJ whole genome shotgun (WGS) entry which is preliminary data.</text>
</comment>
<organism evidence="2 3">
    <name type="scientific">Effrenium voratum</name>
    <dbReference type="NCBI Taxonomy" id="2562239"/>
    <lineage>
        <taxon>Eukaryota</taxon>
        <taxon>Sar</taxon>
        <taxon>Alveolata</taxon>
        <taxon>Dinophyceae</taxon>
        <taxon>Suessiales</taxon>
        <taxon>Symbiodiniaceae</taxon>
        <taxon>Effrenium</taxon>
    </lineage>
</organism>
<name>A0AA36HLV6_9DINO</name>
<dbReference type="Proteomes" id="UP001178507">
    <property type="component" value="Unassembled WGS sequence"/>
</dbReference>
<keyword evidence="1" id="KW-0732">Signal</keyword>
<dbReference type="AlphaFoldDB" id="A0AA36HLV6"/>
<gene>
    <name evidence="2" type="ORF">EVOR1521_LOCUS1428</name>
</gene>
<evidence type="ECO:0000313" key="3">
    <source>
        <dbReference type="Proteomes" id="UP001178507"/>
    </source>
</evidence>
<dbReference type="EMBL" id="CAUJNA010000047">
    <property type="protein sequence ID" value="CAJ1370990.1"/>
    <property type="molecule type" value="Genomic_DNA"/>
</dbReference>
<feature type="signal peptide" evidence="1">
    <location>
        <begin position="1"/>
        <end position="22"/>
    </location>
</feature>
<sequence>MGLSISNKVSLVVVVWCTCAAANDSSLIRRSDVSVGYDGKLESHPHHHRHHRAHRKPSPRVQLKMDQVKEIPHCDQEYSCDAQRTKHLGDFARKRIAVYTYNIGSYEGGMREDNVPCVPNNIDAFVFLDDDTKERSDDSALNLWRKQGWQVKPVTLQAGSEFVTGARLTSKLLKFTPPSWLLNGDWEWLAEFDGNVVLDLHTLGPFLDKYESKPLMLLDWSYHEDCSDDGFQCFSRELHSMLHSRQTYIEDSKENIVAWESKLTKEHEGSVAGTRKYAPPYYYETRIILRNLRHSRSKDVSQAFGRTYEKCHQIQRDQFLVPYFLWHANLSFDTEALPMRYLVDTVGMCMVKTRVGRNLL</sequence>